<gene>
    <name evidence="2" type="ORF">FRD01_04555</name>
</gene>
<dbReference type="KEGG" id="bbae:FRD01_04555"/>
<dbReference type="RefSeq" id="WP_146958040.1">
    <property type="nucleotide sequence ID" value="NZ_CP042467.1"/>
</dbReference>
<keyword evidence="1" id="KW-0732">Signal</keyword>
<evidence type="ECO:0000256" key="1">
    <source>
        <dbReference type="SAM" id="SignalP"/>
    </source>
</evidence>
<dbReference type="EMBL" id="CP042467">
    <property type="protein sequence ID" value="QED26529.1"/>
    <property type="molecule type" value="Genomic_DNA"/>
</dbReference>
<feature type="chain" id="PRO_5023137255" evidence="1">
    <location>
        <begin position="21"/>
        <end position="235"/>
    </location>
</feature>
<feature type="signal peptide" evidence="1">
    <location>
        <begin position="1"/>
        <end position="20"/>
    </location>
</feature>
<name>A0A5B8XSW7_9DELT</name>
<dbReference type="AlphaFoldDB" id="A0A5B8XSW7"/>
<organism evidence="2 3">
    <name type="scientific">Microvenator marinus</name>
    <dbReference type="NCBI Taxonomy" id="2600177"/>
    <lineage>
        <taxon>Bacteria</taxon>
        <taxon>Deltaproteobacteria</taxon>
        <taxon>Bradymonadales</taxon>
        <taxon>Microvenatoraceae</taxon>
        <taxon>Microvenator</taxon>
    </lineage>
</organism>
<protein>
    <submittedName>
        <fullName evidence="2">Uncharacterized protein</fullName>
    </submittedName>
</protein>
<keyword evidence="3" id="KW-1185">Reference proteome</keyword>
<accession>A0A5B8XSW7</accession>
<evidence type="ECO:0000313" key="3">
    <source>
        <dbReference type="Proteomes" id="UP000321595"/>
    </source>
</evidence>
<dbReference type="Proteomes" id="UP000321595">
    <property type="component" value="Chromosome"/>
</dbReference>
<reference evidence="2 3" key="1">
    <citation type="submission" date="2019-08" db="EMBL/GenBank/DDBJ databases">
        <authorList>
            <person name="Liang Q."/>
        </authorList>
    </citation>
    <scope>NUCLEOTIDE SEQUENCE [LARGE SCALE GENOMIC DNA]</scope>
    <source>
        <strain evidence="2 3">V1718</strain>
    </source>
</reference>
<proteinExistence type="predicted"/>
<sequence>MSFAKNILAVLLLSSIVGCASGPPRGVRAPYSEAQTQKVVIIQVEASSHFGLTDSQRDALEWNAHTEIASWLVNKGVEVVSLDHSTRYLRSLEESQDFLDAMPEDSLRHTFEPDQSVTKEVEYLRKAGSPFGDVPLLFVELAYYTEGDCREKAAGEHVVTRNVGPSKTCLVTHLRAKLVDPLNAQTMWENHVLMERYSDIDPKARAKNLEDTVHFLFTGKHGLLSLLEEPRESSR</sequence>
<evidence type="ECO:0000313" key="2">
    <source>
        <dbReference type="EMBL" id="QED26529.1"/>
    </source>
</evidence>
<dbReference type="PROSITE" id="PS51257">
    <property type="entry name" value="PROKAR_LIPOPROTEIN"/>
    <property type="match status" value="1"/>
</dbReference>